<dbReference type="Pfam" id="PF16655">
    <property type="entry name" value="PhoD_N"/>
    <property type="match status" value="1"/>
</dbReference>
<proteinExistence type="predicted"/>
<feature type="domain" description="PhoD-like phosphatase metallophosphatase" evidence="2">
    <location>
        <begin position="196"/>
        <end position="552"/>
    </location>
</feature>
<keyword evidence="1" id="KW-0732">Signal</keyword>
<dbReference type="Proteomes" id="UP000326198">
    <property type="component" value="Unassembled WGS sequence"/>
</dbReference>
<dbReference type="Gene3D" id="3.60.21.70">
    <property type="entry name" value="PhoD-like phosphatase"/>
    <property type="match status" value="1"/>
</dbReference>
<feature type="chain" id="PRO_5024958714" evidence="1">
    <location>
        <begin position="20"/>
        <end position="721"/>
    </location>
</feature>
<dbReference type="AlphaFoldDB" id="A0A5N7BLT6"/>
<dbReference type="SUPFAM" id="SSF56300">
    <property type="entry name" value="Metallo-dependent phosphatases"/>
    <property type="match status" value="1"/>
</dbReference>
<dbReference type="InterPro" id="IPR018946">
    <property type="entry name" value="PhoD-like_MPP"/>
</dbReference>
<sequence>MVYSSTLLSLLALSTGTWASYNANLNYRSPSTRHTGMGIDVDSVHRRSLSKRDQPAFSPSQLSFTHGVASGDPYADSVILWTRVAPSLEADDSDVTVSGTVGLYSHDTEPYIQASAHPICVDYRVYADKEGQEVVDEGRAYTTSDIDYTLKVEATGLEPFTTYWYQFQICNSKVTSPLGRTKTAPAADDDTEEINLAVYSCSNYPNGYFNAYGNAVRKDSVDYVLHLGDYIYETKKGVVGKDERAVQPEREIFSLYDYRTRLGHYRTDLDLAASHQNFAWIPIWDDHEIADNGYRDGFSHLNNTEESFRNDSPQISVDQRKMNAVRAYFEWMPLRQVDMDDGLRIWRSFKMGNLFDLIMLDTRNYDRSITDLYWNTDYIEEIHNDAGRTLMGGRQESWFEKQLTASNERGAKWRIIGSQLRFARLGKETNGEVTYNMDAWEGYRANQNRTLKHLYDNDISNNIMIAGDTHVNWVSDIAWIGEKPYDGETGAGAIGVEFAGTAVSSSGFKGTINSAEQSAAAYANNEDLQWNEGYYRGYFELRMRPNEVEAKYFGCPTVATRNSWEIPLANFTVKHNDNHLARPIAGGQVEAGFIHEGEVKHSNLTLNTETGEWQVIGFDEMFIKIKLKTSTHSLQTGTTETIANMVLITRGISLTNFLVASSALAFQVFVLYPWHKQLDDSFEALKKEHLRVLQILDRVEHGKAGSAGGIREQIEMKRQGL</sequence>
<reference evidence="4 5" key="1">
    <citation type="submission" date="2019-04" db="EMBL/GenBank/DDBJ databases">
        <title>Friends and foes A comparative genomics studyof 23 Aspergillus species from section Flavi.</title>
        <authorList>
            <consortium name="DOE Joint Genome Institute"/>
            <person name="Kjaerbolling I."/>
            <person name="Vesth T."/>
            <person name="Frisvad J.C."/>
            <person name="Nybo J.L."/>
            <person name="Theobald S."/>
            <person name="Kildgaard S."/>
            <person name="Isbrandt T."/>
            <person name="Kuo A."/>
            <person name="Sato A."/>
            <person name="Lyhne E.K."/>
            <person name="Kogle M.E."/>
            <person name="Wiebenga A."/>
            <person name="Kun R.S."/>
            <person name="Lubbers R.J."/>
            <person name="Makela M.R."/>
            <person name="Barry K."/>
            <person name="Chovatia M."/>
            <person name="Clum A."/>
            <person name="Daum C."/>
            <person name="Haridas S."/>
            <person name="He G."/>
            <person name="LaButti K."/>
            <person name="Lipzen A."/>
            <person name="Mondo S."/>
            <person name="Riley R."/>
            <person name="Salamov A."/>
            <person name="Simmons B.A."/>
            <person name="Magnuson J.K."/>
            <person name="Henrissat B."/>
            <person name="Mortensen U.H."/>
            <person name="Larsen T.O."/>
            <person name="Devries R.P."/>
            <person name="Grigoriev I.V."/>
            <person name="Machida M."/>
            <person name="Baker S.E."/>
            <person name="Andersen M.R."/>
        </authorList>
    </citation>
    <scope>NUCLEOTIDE SEQUENCE [LARGE SCALE GENOMIC DNA]</scope>
    <source>
        <strain evidence="4 5">IBT 29228</strain>
    </source>
</reference>
<dbReference type="PANTHER" id="PTHR43606:SF7">
    <property type="entry name" value="PHOSPHATASE, PUTATIVE (AFU_ORTHOLOGUE AFUA_6G08710)-RELATED"/>
    <property type="match status" value="1"/>
</dbReference>
<dbReference type="InterPro" id="IPR029052">
    <property type="entry name" value="Metallo-depent_PP-like"/>
</dbReference>
<feature type="signal peptide" evidence="1">
    <location>
        <begin position="1"/>
        <end position="19"/>
    </location>
</feature>
<evidence type="ECO:0000256" key="1">
    <source>
        <dbReference type="SAM" id="SignalP"/>
    </source>
</evidence>
<evidence type="ECO:0000259" key="3">
    <source>
        <dbReference type="Pfam" id="PF16655"/>
    </source>
</evidence>
<dbReference type="Gene3D" id="2.60.40.380">
    <property type="entry name" value="Purple acid phosphatase-like, N-terminal"/>
    <property type="match status" value="1"/>
</dbReference>
<dbReference type="OrthoDB" id="9992270at2759"/>
<keyword evidence="5" id="KW-1185">Reference proteome</keyword>
<feature type="domain" description="Phospholipase D N-terminal" evidence="3">
    <location>
        <begin position="66"/>
        <end position="183"/>
    </location>
</feature>
<dbReference type="CDD" id="cd07389">
    <property type="entry name" value="MPP_PhoD"/>
    <property type="match status" value="1"/>
</dbReference>
<name>A0A5N7BLT6_9EURO</name>
<organism evidence="4 5">
    <name type="scientific">Aspergillus bertholletiae</name>
    <dbReference type="NCBI Taxonomy" id="1226010"/>
    <lineage>
        <taxon>Eukaryota</taxon>
        <taxon>Fungi</taxon>
        <taxon>Dikarya</taxon>
        <taxon>Ascomycota</taxon>
        <taxon>Pezizomycotina</taxon>
        <taxon>Eurotiomycetes</taxon>
        <taxon>Eurotiomycetidae</taxon>
        <taxon>Eurotiales</taxon>
        <taxon>Aspergillaceae</taxon>
        <taxon>Aspergillus</taxon>
        <taxon>Aspergillus subgen. Circumdati</taxon>
    </lineage>
</organism>
<dbReference type="InterPro" id="IPR032093">
    <property type="entry name" value="PhoD_N"/>
</dbReference>
<evidence type="ECO:0000313" key="5">
    <source>
        <dbReference type="Proteomes" id="UP000326198"/>
    </source>
</evidence>
<gene>
    <name evidence="4" type="ORF">BDV26DRAFT_288251</name>
</gene>
<dbReference type="EMBL" id="ML736160">
    <property type="protein sequence ID" value="KAE8382688.1"/>
    <property type="molecule type" value="Genomic_DNA"/>
</dbReference>
<dbReference type="InterPro" id="IPR052900">
    <property type="entry name" value="Phospholipid_Metab_Enz"/>
</dbReference>
<protein>
    <submittedName>
        <fullName evidence="4">PhoD-like phosphatase-domain-containing protein</fullName>
    </submittedName>
</protein>
<dbReference type="PANTHER" id="PTHR43606">
    <property type="entry name" value="PHOSPHATASE, PUTATIVE (AFU_ORTHOLOGUE AFUA_6G08710)-RELATED"/>
    <property type="match status" value="1"/>
</dbReference>
<dbReference type="Pfam" id="PF09423">
    <property type="entry name" value="PhoD"/>
    <property type="match status" value="1"/>
</dbReference>
<evidence type="ECO:0000259" key="2">
    <source>
        <dbReference type="Pfam" id="PF09423"/>
    </source>
</evidence>
<accession>A0A5N7BLT6</accession>
<evidence type="ECO:0000313" key="4">
    <source>
        <dbReference type="EMBL" id="KAE8382688.1"/>
    </source>
</evidence>
<dbReference type="InterPro" id="IPR038607">
    <property type="entry name" value="PhoD-like_sf"/>
</dbReference>